<comment type="caution">
    <text evidence="1">The sequence shown here is derived from an EMBL/GenBank/DDBJ whole genome shotgun (WGS) entry which is preliminary data.</text>
</comment>
<dbReference type="EMBL" id="VSSQ01112018">
    <property type="protein sequence ID" value="MPN49085.1"/>
    <property type="molecule type" value="Genomic_DNA"/>
</dbReference>
<sequence>MGPCHQFLDVLNFSDVAREIRDLSGMHGFQLFFHLSQFVLASAGEHNVRAFFDEFLRHRFAQPLTRSNDQCHFIL</sequence>
<reference evidence="1" key="1">
    <citation type="submission" date="2019-08" db="EMBL/GenBank/DDBJ databases">
        <authorList>
            <person name="Kucharzyk K."/>
            <person name="Murdoch R.W."/>
            <person name="Higgins S."/>
            <person name="Loffler F."/>
        </authorList>
    </citation>
    <scope>NUCLEOTIDE SEQUENCE</scope>
</reference>
<evidence type="ECO:0000313" key="1">
    <source>
        <dbReference type="EMBL" id="MPN49085.1"/>
    </source>
</evidence>
<gene>
    <name evidence="1" type="ORF">SDC9_196698</name>
</gene>
<proteinExistence type="predicted"/>
<dbReference type="AlphaFoldDB" id="A0A645ICR0"/>
<protein>
    <submittedName>
        <fullName evidence="1">Uncharacterized protein</fullName>
    </submittedName>
</protein>
<accession>A0A645ICR0</accession>
<name>A0A645ICR0_9ZZZZ</name>
<organism evidence="1">
    <name type="scientific">bioreactor metagenome</name>
    <dbReference type="NCBI Taxonomy" id="1076179"/>
    <lineage>
        <taxon>unclassified sequences</taxon>
        <taxon>metagenomes</taxon>
        <taxon>ecological metagenomes</taxon>
    </lineage>
</organism>